<dbReference type="GO" id="GO:0016491">
    <property type="term" value="F:oxidoreductase activity"/>
    <property type="evidence" value="ECO:0007669"/>
    <property type="project" value="UniProtKB-KW"/>
</dbReference>
<dbReference type="InterPro" id="IPR026992">
    <property type="entry name" value="DIOX_N"/>
</dbReference>
<evidence type="ECO:0000259" key="6">
    <source>
        <dbReference type="PROSITE" id="PS51471"/>
    </source>
</evidence>
<evidence type="ECO:0000256" key="5">
    <source>
        <dbReference type="SAM" id="MobiDB-lite"/>
    </source>
</evidence>
<dbReference type="Pfam" id="PF14226">
    <property type="entry name" value="DIOX_N"/>
    <property type="match status" value="1"/>
</dbReference>
<organism evidence="7 8">
    <name type="scientific">Acer yangbiense</name>
    <dbReference type="NCBI Taxonomy" id="1000413"/>
    <lineage>
        <taxon>Eukaryota</taxon>
        <taxon>Viridiplantae</taxon>
        <taxon>Streptophyta</taxon>
        <taxon>Embryophyta</taxon>
        <taxon>Tracheophyta</taxon>
        <taxon>Spermatophyta</taxon>
        <taxon>Magnoliopsida</taxon>
        <taxon>eudicotyledons</taxon>
        <taxon>Gunneridae</taxon>
        <taxon>Pentapetalae</taxon>
        <taxon>rosids</taxon>
        <taxon>malvids</taxon>
        <taxon>Sapindales</taxon>
        <taxon>Sapindaceae</taxon>
        <taxon>Hippocastanoideae</taxon>
        <taxon>Acereae</taxon>
        <taxon>Acer</taxon>
    </lineage>
</organism>
<dbReference type="AlphaFoldDB" id="A0A5C7HNK2"/>
<dbReference type="PANTHER" id="PTHR47991">
    <property type="entry name" value="OXOGLUTARATE/IRON-DEPENDENT DIOXYGENASE"/>
    <property type="match status" value="1"/>
</dbReference>
<sequence length="366" mass="41498">MGSISDETVEENADAPTYVPSLPVPNVQELVKEDPLQVPDRYVRDQDDILQVNDMSWLSSEIPIIDLSLLSKGDKEELNKLDLACKEWGFFQVVNHGVAKKVLQDMKDATTEFFELPLEEKNKYAMPPDDIQGYGHAYVVSEDQTLDWSDALILVVYPAQYRKLKFWPSTPKGYKDIIEAYSKGVKDVGVELLRSFSTIMGMDQDALLGLHEELVQALRVNYYPECSRPDQVLGISPHSDTSTITILMQEHDKHGLQIKHNGGWVPVKPIPDALVVNVGDVIEILSNGKYKSIEHRAVTNESKERISYASFLVPRDDVEIEPLDHLVDSQSTQKMYKKVVYGEYLRSSMKRRMEGKAHTQMAKVET</sequence>
<dbReference type="Pfam" id="PF03171">
    <property type="entry name" value="2OG-FeII_Oxy"/>
    <property type="match status" value="1"/>
</dbReference>
<evidence type="ECO:0000256" key="2">
    <source>
        <dbReference type="ARBA" id="ARBA00022723"/>
    </source>
</evidence>
<dbReference type="InterPro" id="IPR027443">
    <property type="entry name" value="IPNS-like_sf"/>
</dbReference>
<evidence type="ECO:0000313" key="8">
    <source>
        <dbReference type="Proteomes" id="UP000323000"/>
    </source>
</evidence>
<dbReference type="FunFam" id="2.60.120.330:FF:000079">
    <property type="entry name" value="Protein SRG1"/>
    <property type="match status" value="1"/>
</dbReference>
<feature type="domain" description="Fe2OG dioxygenase" evidence="6">
    <location>
        <begin position="213"/>
        <end position="314"/>
    </location>
</feature>
<dbReference type="InterPro" id="IPR005123">
    <property type="entry name" value="Oxoglu/Fe-dep_dioxygenase_dom"/>
</dbReference>
<comment type="caution">
    <text evidence="7">The sequence shown here is derived from an EMBL/GenBank/DDBJ whole genome shotgun (WGS) entry which is preliminary data.</text>
</comment>
<comment type="similarity">
    <text evidence="1 4">Belongs to the iron/ascorbate-dependent oxidoreductase family.</text>
</comment>
<keyword evidence="8" id="KW-1185">Reference proteome</keyword>
<evidence type="ECO:0000256" key="1">
    <source>
        <dbReference type="ARBA" id="ARBA00008056"/>
    </source>
</evidence>
<reference evidence="8" key="1">
    <citation type="journal article" date="2019" name="Gigascience">
        <title>De novo genome assembly of the endangered Acer yangbiense, a plant species with extremely small populations endemic to Yunnan Province, China.</title>
        <authorList>
            <person name="Yang J."/>
            <person name="Wariss H.M."/>
            <person name="Tao L."/>
            <person name="Zhang R."/>
            <person name="Yun Q."/>
            <person name="Hollingsworth P."/>
            <person name="Dao Z."/>
            <person name="Luo G."/>
            <person name="Guo H."/>
            <person name="Ma Y."/>
            <person name="Sun W."/>
        </authorList>
    </citation>
    <scope>NUCLEOTIDE SEQUENCE [LARGE SCALE GENOMIC DNA]</scope>
    <source>
        <strain evidence="8">cv. Malutang</strain>
    </source>
</reference>
<evidence type="ECO:0000256" key="3">
    <source>
        <dbReference type="ARBA" id="ARBA00023004"/>
    </source>
</evidence>
<dbReference type="PROSITE" id="PS51471">
    <property type="entry name" value="FE2OG_OXY"/>
    <property type="match status" value="1"/>
</dbReference>
<keyword evidence="3 4" id="KW-0408">Iron</keyword>
<keyword evidence="4" id="KW-0560">Oxidoreductase</keyword>
<dbReference type="SUPFAM" id="SSF51197">
    <property type="entry name" value="Clavaminate synthase-like"/>
    <property type="match status" value="1"/>
</dbReference>
<dbReference type="Gene3D" id="2.60.120.330">
    <property type="entry name" value="B-lactam Antibiotic, Isopenicillin N Synthase, Chain"/>
    <property type="match status" value="1"/>
</dbReference>
<dbReference type="OrthoDB" id="288590at2759"/>
<dbReference type="GO" id="GO:0046872">
    <property type="term" value="F:metal ion binding"/>
    <property type="evidence" value="ECO:0007669"/>
    <property type="project" value="UniProtKB-KW"/>
</dbReference>
<protein>
    <recommendedName>
        <fullName evidence="6">Fe2OG dioxygenase domain-containing protein</fullName>
    </recommendedName>
</protein>
<gene>
    <name evidence="7" type="ORF">EZV62_016472</name>
</gene>
<proteinExistence type="inferred from homology"/>
<dbReference type="Proteomes" id="UP000323000">
    <property type="component" value="Chromosome 7"/>
</dbReference>
<dbReference type="InterPro" id="IPR050295">
    <property type="entry name" value="Plant_2OG-oxidoreductases"/>
</dbReference>
<evidence type="ECO:0000256" key="4">
    <source>
        <dbReference type="RuleBase" id="RU003682"/>
    </source>
</evidence>
<dbReference type="EMBL" id="VAHF01000007">
    <property type="protein sequence ID" value="TXG58643.1"/>
    <property type="molecule type" value="Genomic_DNA"/>
</dbReference>
<keyword evidence="2 4" id="KW-0479">Metal-binding</keyword>
<dbReference type="InterPro" id="IPR044861">
    <property type="entry name" value="IPNS-like_FE2OG_OXY"/>
</dbReference>
<accession>A0A5C7HNK2</accession>
<evidence type="ECO:0000313" key="7">
    <source>
        <dbReference type="EMBL" id="TXG58643.1"/>
    </source>
</evidence>
<name>A0A5C7HNK2_9ROSI</name>
<feature type="region of interest" description="Disordered" evidence="5">
    <location>
        <begin position="1"/>
        <end position="20"/>
    </location>
</feature>